<organism evidence="2">
    <name type="scientific">Ignisphaera aggregans</name>
    <dbReference type="NCBI Taxonomy" id="334771"/>
    <lineage>
        <taxon>Archaea</taxon>
        <taxon>Thermoproteota</taxon>
        <taxon>Thermoprotei</taxon>
        <taxon>Desulfurococcales</taxon>
        <taxon>Desulfurococcaceae</taxon>
        <taxon>Ignisphaera</taxon>
    </lineage>
</organism>
<gene>
    <name evidence="2" type="ORF">ENV14_00250</name>
</gene>
<dbReference type="Pfam" id="PF04014">
    <property type="entry name" value="MazE_antitoxin"/>
    <property type="match status" value="1"/>
</dbReference>
<proteinExistence type="predicted"/>
<dbReference type="GO" id="GO:0003677">
    <property type="term" value="F:DNA binding"/>
    <property type="evidence" value="ECO:0007669"/>
    <property type="project" value="UniProtKB-KW"/>
</dbReference>
<dbReference type="AlphaFoldDB" id="A0A7C4FA46"/>
<dbReference type="SUPFAM" id="SSF89447">
    <property type="entry name" value="AbrB/MazE/MraZ-like"/>
    <property type="match status" value="1"/>
</dbReference>
<feature type="domain" description="SpoVT-AbrB" evidence="1">
    <location>
        <begin position="3"/>
        <end position="50"/>
    </location>
</feature>
<dbReference type="Gene3D" id="2.10.260.10">
    <property type="match status" value="1"/>
</dbReference>
<name>A0A7C4FA46_9CREN</name>
<keyword evidence="2" id="KW-0238">DNA-binding</keyword>
<evidence type="ECO:0000313" key="2">
    <source>
        <dbReference type="EMBL" id="HGI86822.1"/>
    </source>
</evidence>
<comment type="caution">
    <text evidence="2">The sequence shown here is derived from an EMBL/GenBank/DDBJ whole genome shotgun (WGS) entry which is preliminary data.</text>
</comment>
<accession>A0A7C4FA46</accession>
<reference evidence="2" key="1">
    <citation type="journal article" date="2020" name="mSystems">
        <title>Genome- and Community-Level Interaction Insights into Carbon Utilization and Element Cycling Functions of Hydrothermarchaeota in Hydrothermal Sediment.</title>
        <authorList>
            <person name="Zhou Z."/>
            <person name="Liu Y."/>
            <person name="Xu W."/>
            <person name="Pan J."/>
            <person name="Luo Z.H."/>
            <person name="Li M."/>
        </authorList>
    </citation>
    <scope>NUCLEOTIDE SEQUENCE [LARGE SCALE GENOMIC DNA]</scope>
    <source>
        <strain evidence="2">SpSt-732</strain>
    </source>
</reference>
<dbReference type="PROSITE" id="PS51740">
    <property type="entry name" value="SPOVT_ABRB"/>
    <property type="match status" value="1"/>
</dbReference>
<dbReference type="NCBIfam" id="TIGR01439">
    <property type="entry name" value="lp_hng_hel_AbrB"/>
    <property type="match status" value="1"/>
</dbReference>
<evidence type="ECO:0000259" key="1">
    <source>
        <dbReference type="PROSITE" id="PS51740"/>
    </source>
</evidence>
<dbReference type="SMART" id="SM00966">
    <property type="entry name" value="SpoVT_AbrB"/>
    <property type="match status" value="1"/>
</dbReference>
<protein>
    <submittedName>
        <fullName evidence="2">AbrB/MazE/SpoVT family DNA-binding domain-containing protein</fullName>
    </submittedName>
</protein>
<dbReference type="InterPro" id="IPR007159">
    <property type="entry name" value="SpoVT-AbrB_dom"/>
</dbReference>
<sequence>MYSDVVRLDSKGRITIPSVVRLLLDVEEGDKLILLFDEEGSKIELRIAKANNVVTCKMQDGIRNIVELLSKVGNNVISFNCRCYDASCNKFKCKFVLKEKIVKSLDSNNLECFSTSS</sequence>
<dbReference type="EMBL" id="DTFF01000002">
    <property type="protein sequence ID" value="HGI86822.1"/>
    <property type="molecule type" value="Genomic_DNA"/>
</dbReference>
<dbReference type="InterPro" id="IPR037914">
    <property type="entry name" value="SpoVT-AbrB_sf"/>
</dbReference>